<keyword evidence="2" id="KW-1185">Reference proteome</keyword>
<comment type="caution">
    <text evidence="1">The sequence shown here is derived from an EMBL/GenBank/DDBJ whole genome shotgun (WGS) entry which is preliminary data.</text>
</comment>
<sequence length="32" mass="3413">MTFVSSMSPYGLIIHGGITIVKISSNLDSKSE</sequence>
<accession>A0A9P0JZK0</accession>
<organism evidence="1 2">
    <name type="scientific">Acanthoscelides obtectus</name>
    <name type="common">Bean weevil</name>
    <name type="synonym">Bruchus obtectus</name>
    <dbReference type="NCBI Taxonomy" id="200917"/>
    <lineage>
        <taxon>Eukaryota</taxon>
        <taxon>Metazoa</taxon>
        <taxon>Ecdysozoa</taxon>
        <taxon>Arthropoda</taxon>
        <taxon>Hexapoda</taxon>
        <taxon>Insecta</taxon>
        <taxon>Pterygota</taxon>
        <taxon>Neoptera</taxon>
        <taxon>Endopterygota</taxon>
        <taxon>Coleoptera</taxon>
        <taxon>Polyphaga</taxon>
        <taxon>Cucujiformia</taxon>
        <taxon>Chrysomeloidea</taxon>
        <taxon>Chrysomelidae</taxon>
        <taxon>Bruchinae</taxon>
        <taxon>Bruchini</taxon>
        <taxon>Acanthoscelides</taxon>
    </lineage>
</organism>
<dbReference type="Proteomes" id="UP001152888">
    <property type="component" value="Unassembled WGS sequence"/>
</dbReference>
<evidence type="ECO:0000313" key="2">
    <source>
        <dbReference type="Proteomes" id="UP001152888"/>
    </source>
</evidence>
<proteinExistence type="predicted"/>
<reference evidence="1" key="1">
    <citation type="submission" date="2022-03" db="EMBL/GenBank/DDBJ databases">
        <authorList>
            <person name="Sayadi A."/>
        </authorList>
    </citation>
    <scope>NUCLEOTIDE SEQUENCE</scope>
</reference>
<protein>
    <submittedName>
        <fullName evidence="1">Uncharacterized protein</fullName>
    </submittedName>
</protein>
<evidence type="ECO:0000313" key="1">
    <source>
        <dbReference type="EMBL" id="CAH1963627.1"/>
    </source>
</evidence>
<dbReference type="EMBL" id="CAKOFQ010006709">
    <property type="protein sequence ID" value="CAH1963627.1"/>
    <property type="molecule type" value="Genomic_DNA"/>
</dbReference>
<name>A0A9P0JZK0_ACAOB</name>
<dbReference type="OrthoDB" id="10315504at2759"/>
<dbReference type="AlphaFoldDB" id="A0A9P0JZK0"/>
<gene>
    <name evidence="1" type="ORF">ACAOBT_LOCUS5310</name>
</gene>